<dbReference type="STRING" id="880070.Cycma_1912"/>
<evidence type="ECO:0000313" key="2">
    <source>
        <dbReference type="Proteomes" id="UP000001635"/>
    </source>
</evidence>
<evidence type="ECO:0000313" key="1">
    <source>
        <dbReference type="EMBL" id="AEL25663.1"/>
    </source>
</evidence>
<sequence>MLSKCNLPVCLIAFGTGKLKTFGISNPRLISDLYSVFLAELAINPLIFL</sequence>
<protein>
    <submittedName>
        <fullName evidence="1">Uncharacterized protein</fullName>
    </submittedName>
</protein>
<dbReference type="Proteomes" id="UP000001635">
    <property type="component" value="Chromosome"/>
</dbReference>
<proteinExistence type="predicted"/>
<keyword evidence="2" id="KW-1185">Reference proteome</keyword>
<dbReference type="HOGENOM" id="CLU_3134761_0_0_10"/>
<reference evidence="2" key="1">
    <citation type="submission" date="2011-07" db="EMBL/GenBank/DDBJ databases">
        <title>The complete genome of Cyclobacterium marinum DSM 745.</title>
        <authorList>
            <person name="Lucas S."/>
            <person name="Han J."/>
            <person name="Lapidus A."/>
            <person name="Bruce D."/>
            <person name="Goodwin L."/>
            <person name="Pitluck S."/>
            <person name="Peters L."/>
            <person name="Kyrpides N."/>
            <person name="Mavromatis K."/>
            <person name="Ivanova N."/>
            <person name="Ovchinnikova G."/>
            <person name="Chertkov O."/>
            <person name="Detter J.C."/>
            <person name="Tapia R."/>
            <person name="Han C."/>
            <person name="Land M."/>
            <person name="Hauser L."/>
            <person name="Markowitz V."/>
            <person name="Cheng J.-F."/>
            <person name="Hugenholtz P."/>
            <person name="Woyke T."/>
            <person name="Wu D."/>
            <person name="Tindall B."/>
            <person name="Schuetze A."/>
            <person name="Brambilla E."/>
            <person name="Klenk H.-P."/>
            <person name="Eisen J.A."/>
        </authorList>
    </citation>
    <scope>NUCLEOTIDE SEQUENCE [LARGE SCALE GENOMIC DNA]</scope>
    <source>
        <strain evidence="2">ATCC 25205 / DSM 745 / LMG 13164 / NCIMB 1802</strain>
    </source>
</reference>
<dbReference type="AlphaFoldDB" id="G0IYC8"/>
<dbReference type="KEGG" id="cmr:Cycma_1912"/>
<name>G0IYC8_CYCMS</name>
<accession>G0IYC8</accession>
<organism evidence="1 2">
    <name type="scientific">Cyclobacterium marinum (strain ATCC 25205 / DSM 745 / LMG 13164 / NCIMB 1802)</name>
    <name type="common">Flectobacillus marinus</name>
    <dbReference type="NCBI Taxonomy" id="880070"/>
    <lineage>
        <taxon>Bacteria</taxon>
        <taxon>Pseudomonadati</taxon>
        <taxon>Bacteroidota</taxon>
        <taxon>Cytophagia</taxon>
        <taxon>Cytophagales</taxon>
        <taxon>Cyclobacteriaceae</taxon>
        <taxon>Cyclobacterium</taxon>
    </lineage>
</organism>
<gene>
    <name evidence="1" type="ordered locus">Cycma_1912</name>
</gene>
<dbReference type="EMBL" id="CP002955">
    <property type="protein sequence ID" value="AEL25663.1"/>
    <property type="molecule type" value="Genomic_DNA"/>
</dbReference>